<dbReference type="RefSeq" id="WP_035608425.1">
    <property type="nucleotide sequence ID" value="NZ_AP028097.1"/>
</dbReference>
<dbReference type="EMBL" id="CP092014">
    <property type="protein sequence ID" value="WFN96480.1"/>
    <property type="molecule type" value="Genomic_DNA"/>
</dbReference>
<protein>
    <submittedName>
        <fullName evidence="1">Winged helix-turn-helix transcriptional regulator</fullName>
    </submittedName>
</protein>
<dbReference type="InterPro" id="IPR036388">
    <property type="entry name" value="WH-like_DNA-bd_sf"/>
</dbReference>
<dbReference type="GeneID" id="69539233"/>
<proteinExistence type="predicted"/>
<keyword evidence="2" id="KW-1185">Reference proteome</keyword>
<name>A0ABY8GGI6_EDWIC</name>
<evidence type="ECO:0000313" key="2">
    <source>
        <dbReference type="Proteomes" id="UP001222680"/>
    </source>
</evidence>
<dbReference type="InterPro" id="IPR036390">
    <property type="entry name" value="WH_DNA-bd_sf"/>
</dbReference>
<dbReference type="Pfam" id="PF25212">
    <property type="entry name" value="HVO_A0114"/>
    <property type="match status" value="1"/>
</dbReference>
<dbReference type="InterPro" id="IPR011991">
    <property type="entry name" value="ArsR-like_HTH"/>
</dbReference>
<reference evidence="1 2" key="1">
    <citation type="submission" date="2022-02" db="EMBL/GenBank/DDBJ databases">
        <title>Phenotypic, genotypic and serological characterization of Edwardsiella ictaluri from catfish and ornamental fish species.</title>
        <authorList>
            <person name="Rose D."/>
            <person name="Tekedar H.C."/>
            <person name="Waldbieser G.C."/>
            <person name="Aarattuthodi S."/>
            <person name="Griffin M.J."/>
        </authorList>
    </citation>
    <scope>NUCLEOTIDE SEQUENCE [LARGE SCALE GENOMIC DNA]</scope>
    <source>
        <strain evidence="1 2">13 TAL-140 K3</strain>
    </source>
</reference>
<evidence type="ECO:0000313" key="1">
    <source>
        <dbReference type="EMBL" id="WFN96480.1"/>
    </source>
</evidence>
<sequence>MNTLVVRVMTAKQSQEDTKRSFAAAMSGEPVETPFSISFPDVESLAKVMLAPGRLNIVNEMTNAGSMSIRELARRLGRDFRAVHRDVDMLLKAGVIDHDTDGKIVFPFSAVHFDFTLEHEAA</sequence>
<accession>A0ABY8GGI6</accession>
<gene>
    <name evidence="1" type="ORF">MAY91_17535</name>
</gene>
<dbReference type="CDD" id="cd00090">
    <property type="entry name" value="HTH_ARSR"/>
    <property type="match status" value="1"/>
</dbReference>
<dbReference type="Proteomes" id="UP001222680">
    <property type="component" value="Chromosome"/>
</dbReference>
<dbReference type="SUPFAM" id="SSF46785">
    <property type="entry name" value="Winged helix' DNA-binding domain"/>
    <property type="match status" value="1"/>
</dbReference>
<dbReference type="Gene3D" id="1.10.10.10">
    <property type="entry name" value="Winged helix-like DNA-binding domain superfamily/Winged helix DNA-binding domain"/>
    <property type="match status" value="1"/>
</dbReference>
<organism evidence="1 2">
    <name type="scientific">Edwardsiella ictaluri</name>
    <dbReference type="NCBI Taxonomy" id="67780"/>
    <lineage>
        <taxon>Bacteria</taxon>
        <taxon>Pseudomonadati</taxon>
        <taxon>Pseudomonadota</taxon>
        <taxon>Gammaproteobacteria</taxon>
        <taxon>Enterobacterales</taxon>
        <taxon>Hafniaceae</taxon>
        <taxon>Edwardsiella</taxon>
    </lineage>
</organism>